<evidence type="ECO:0000313" key="3">
    <source>
        <dbReference type="Proteomes" id="UP000628669"/>
    </source>
</evidence>
<dbReference type="Pfam" id="PF14905">
    <property type="entry name" value="OMP_b-brl_3"/>
    <property type="match status" value="1"/>
</dbReference>
<evidence type="ECO:0000313" key="2">
    <source>
        <dbReference type="EMBL" id="MBK1897659.1"/>
    </source>
</evidence>
<dbReference type="InterPro" id="IPR041700">
    <property type="entry name" value="OMP_b-brl_3"/>
</dbReference>
<protein>
    <submittedName>
        <fullName evidence="2">Outer membrane beta-barrel protein</fullName>
    </submittedName>
</protein>
<reference evidence="3" key="1">
    <citation type="submission" date="2021-01" db="EMBL/GenBank/DDBJ databases">
        <title>Genome public.</title>
        <authorList>
            <person name="Liu C."/>
            <person name="Sun Q."/>
        </authorList>
    </citation>
    <scope>NUCLEOTIDE SEQUENCE [LARGE SCALE GENOMIC DNA]</scope>
    <source>
        <strain evidence="3">YIM B02567</strain>
    </source>
</reference>
<proteinExistence type="predicted"/>
<accession>A0ABS1FZ24</accession>
<dbReference type="EMBL" id="JAENHK010000010">
    <property type="protein sequence ID" value="MBK1897659.1"/>
    <property type="molecule type" value="Genomic_DNA"/>
</dbReference>
<dbReference type="RefSeq" id="WP_200248007.1">
    <property type="nucleotide sequence ID" value="NZ_JAENHK010000010.1"/>
</dbReference>
<evidence type="ECO:0000259" key="1">
    <source>
        <dbReference type="Pfam" id="PF14905"/>
    </source>
</evidence>
<keyword evidence="3" id="KW-1185">Reference proteome</keyword>
<comment type="caution">
    <text evidence="2">The sequence shown here is derived from an EMBL/GenBank/DDBJ whole genome shotgun (WGS) entry which is preliminary data.</text>
</comment>
<name>A0ABS1FZ24_9FLAO</name>
<dbReference type="Proteomes" id="UP000628669">
    <property type="component" value="Unassembled WGS sequence"/>
</dbReference>
<dbReference type="SUPFAM" id="SSF56935">
    <property type="entry name" value="Porins"/>
    <property type="match status" value="1"/>
</dbReference>
<organism evidence="2 3">
    <name type="scientific">Chryseobacterium paridis</name>
    <dbReference type="NCBI Taxonomy" id="2800328"/>
    <lineage>
        <taxon>Bacteria</taxon>
        <taxon>Pseudomonadati</taxon>
        <taxon>Bacteroidota</taxon>
        <taxon>Flavobacteriia</taxon>
        <taxon>Flavobacteriales</taxon>
        <taxon>Weeksellaceae</taxon>
        <taxon>Chryseobacterium group</taxon>
        <taxon>Chryseobacterium</taxon>
    </lineage>
</organism>
<gene>
    <name evidence="2" type="ORF">JHL15_17975</name>
</gene>
<sequence>MKKILLVLIILINIAILNGQKLAIDGKVMNFEKKPVENATVYLLKQKDSSIINYTPTNKEGKFSLKADEINEPTVLKIDADKLTSYSKNFEKIDQSLSLGSIELEKNSVFNIEEIKLTVSPVKIKKDTIEFNAASIKVRPDSKIEELLKQIPGVEISNEGKITVNGKDVDQIMINGKPFFDKDGKIALQNLPADIIKNIQFTTTKTKEEELSGKTAKSKNTTINFTIDEKKNKGLISRLTLGYGSDKRYEGSGLISYFKKDTKISLLASSNNINSQGFSNDEVFDSMGNGRNSWMMQGGSVTTSGGNTYYSSGGNNTKGIQRSTTIGMNYSDKFGKDADLDTFSVMHSDNNLETRSKVSRTTLLPDYTLKTNSESNGESETKQYNFDTAANIKLDSLTSIYISPSFSRSEGFSFNNSKSSTLKNNTLLNESDSYMSTNSESNSFNPNIYFTKKFKKKGRVVYTNMNSSISESKNDDLNKSQNTFYKNNGTIDTTDNRNQLAKNKTQNNNYNFSVGYTEPISDSINISLSVNYDSKFSKNLRNVNDFDINTGDYSKYNTVLSNSMDQRINQISPELNFELNKKKINIWSSATLQISDMKVGSVFNGKQYDLQKNFVLPNYNINLQYEFSQNKRLSLYNYADFNIPGAQQLTPYEDLSNPLITYQGNPDLKNTWTNRTYLYFNNFNMVKDISYYVNIGFTYGNNDVTNYSYYDNSGKQFVTYANVSGNKSINAGGGFSKNFKWKDKKFIISPRFNMNYGYNRGFINGQQFSSGSYSINPGLNLTYEVKDKFTIKPSYSIGYNFSNYTNYSIERVETTNQALKLQLTNYVFKSNLVIGNDFEYNTSSNIAPGFKRDFYFWNASLGYSFFNKQLTAKVKVYDVLNQNQSVRRTITNSYFEDRDDLILKRYVMFSLSMKLNKFAGKKVQAK</sequence>
<feature type="domain" description="Outer membrane protein beta-barrel" evidence="1">
    <location>
        <begin position="452"/>
        <end position="792"/>
    </location>
</feature>